<proteinExistence type="predicted"/>
<reference evidence="2" key="1">
    <citation type="journal article" date="2020" name="mSystems">
        <title>Genome- and Community-Level Interaction Insights into Carbon Utilization and Element Cycling Functions of Hydrothermarchaeota in Hydrothermal Sediment.</title>
        <authorList>
            <person name="Zhou Z."/>
            <person name="Liu Y."/>
            <person name="Xu W."/>
            <person name="Pan J."/>
            <person name="Luo Z.H."/>
            <person name="Li M."/>
        </authorList>
    </citation>
    <scope>NUCLEOTIDE SEQUENCE [LARGE SCALE GENOMIC DNA]</scope>
    <source>
        <strain evidence="2">SpSt-902</strain>
    </source>
</reference>
<evidence type="ECO:0000313" key="2">
    <source>
        <dbReference type="EMBL" id="HFT93596.1"/>
    </source>
</evidence>
<name>A0A7C3QWF0_9BACT</name>
<dbReference type="EMBL" id="DTMM01000135">
    <property type="protein sequence ID" value="HFT93596.1"/>
    <property type="molecule type" value="Genomic_DNA"/>
</dbReference>
<dbReference type="AlphaFoldDB" id="A0A7C3QWF0"/>
<protein>
    <recommendedName>
        <fullName evidence="3">Lipoprotein</fullName>
    </recommendedName>
</protein>
<gene>
    <name evidence="2" type="ORF">ENX03_06625</name>
</gene>
<evidence type="ECO:0000256" key="1">
    <source>
        <dbReference type="SAM" id="MobiDB-lite"/>
    </source>
</evidence>
<accession>A0A7C3QWF0</accession>
<evidence type="ECO:0008006" key="3">
    <source>
        <dbReference type="Google" id="ProtNLM"/>
    </source>
</evidence>
<feature type="region of interest" description="Disordered" evidence="1">
    <location>
        <begin position="208"/>
        <end position="235"/>
    </location>
</feature>
<organism evidence="2">
    <name type="scientific">Leptospirillum ferriphilum</name>
    <dbReference type="NCBI Taxonomy" id="178606"/>
    <lineage>
        <taxon>Bacteria</taxon>
        <taxon>Pseudomonadati</taxon>
        <taxon>Nitrospirota</taxon>
        <taxon>Nitrospiria</taxon>
        <taxon>Nitrospirales</taxon>
        <taxon>Nitrospiraceae</taxon>
        <taxon>Leptospirillum</taxon>
    </lineage>
</organism>
<dbReference type="PROSITE" id="PS51257">
    <property type="entry name" value="PROKAR_LIPOPROTEIN"/>
    <property type="match status" value="1"/>
</dbReference>
<comment type="caution">
    <text evidence="2">The sequence shown here is derived from an EMBL/GenBank/DDBJ whole genome shotgun (WGS) entry which is preliminary data.</text>
</comment>
<sequence>MISIWSRVIFLLPGVFSLALSGCYSTAIPLDNQKALDKVRLVLPDTRFPTQRSRNAVLPVLLKKGFHWNNPRYTLGHHMIKGNRIVVMTSSGHLAVLRYDARFTDSGFRIYRYVPSKSGDIEHRGLTTSSSLLRCVYNRPAVAFTAYHKISLPTFLADGLFGGAINTLISPVLVLWCEASDRLPLTYKSVTVSEDRKLSKLLNMLEEQSKKPEKAVSVQKGNPIPTKVTTPASVE</sequence>